<evidence type="ECO:0000313" key="3">
    <source>
        <dbReference type="Proteomes" id="UP000198923"/>
    </source>
</evidence>
<protein>
    <submittedName>
        <fullName evidence="2">Uncharacterized protein</fullName>
    </submittedName>
</protein>
<gene>
    <name evidence="2" type="ORF">SAMN05421505_14817</name>
</gene>
<reference evidence="2 3" key="1">
    <citation type="submission" date="2016-10" db="EMBL/GenBank/DDBJ databases">
        <authorList>
            <person name="de Groot N.N."/>
        </authorList>
    </citation>
    <scope>NUCLEOTIDE SEQUENCE [LARGE SCALE GENOMIC DNA]</scope>
    <source>
        <strain evidence="2 3">CPCC 201354</strain>
    </source>
</reference>
<proteinExistence type="predicted"/>
<dbReference type="Proteomes" id="UP000198923">
    <property type="component" value="Unassembled WGS sequence"/>
</dbReference>
<dbReference type="STRING" id="504805.SAMN05421505_14817"/>
<keyword evidence="3" id="KW-1185">Reference proteome</keyword>
<feature type="region of interest" description="Disordered" evidence="1">
    <location>
        <begin position="23"/>
        <end position="43"/>
    </location>
</feature>
<dbReference type="AlphaFoldDB" id="A0A1G8K813"/>
<name>A0A1G8K813_9ACTN</name>
<organism evidence="2 3">
    <name type="scientific">Sinosporangium album</name>
    <dbReference type="NCBI Taxonomy" id="504805"/>
    <lineage>
        <taxon>Bacteria</taxon>
        <taxon>Bacillati</taxon>
        <taxon>Actinomycetota</taxon>
        <taxon>Actinomycetes</taxon>
        <taxon>Streptosporangiales</taxon>
        <taxon>Streptosporangiaceae</taxon>
        <taxon>Sinosporangium</taxon>
    </lineage>
</organism>
<evidence type="ECO:0000313" key="2">
    <source>
        <dbReference type="EMBL" id="SDI39499.1"/>
    </source>
</evidence>
<dbReference type="EMBL" id="FNCN01000048">
    <property type="protein sequence ID" value="SDI39499.1"/>
    <property type="molecule type" value="Genomic_DNA"/>
</dbReference>
<accession>A0A1G8K813</accession>
<evidence type="ECO:0000256" key="1">
    <source>
        <dbReference type="SAM" id="MobiDB-lite"/>
    </source>
</evidence>
<sequence length="43" mass="4290">MIFPHAGQCLLPVGPPVPQVAPLLRGDAPDSSVIRPGSGTGLA</sequence>